<dbReference type="InterPro" id="IPR028359">
    <property type="entry name" value="UDP_ManNAc/GlcNAc_DH"/>
</dbReference>
<dbReference type="NCBIfam" id="TIGR03026">
    <property type="entry name" value="NDP-sugDHase"/>
    <property type="match status" value="1"/>
</dbReference>
<evidence type="ECO:0000313" key="6">
    <source>
        <dbReference type="EMBL" id="OEO31763.1"/>
    </source>
</evidence>
<evidence type="ECO:0000256" key="3">
    <source>
        <dbReference type="PIRNR" id="PIRNR000124"/>
    </source>
</evidence>
<dbReference type="NCBIfam" id="NF008286">
    <property type="entry name" value="PRK11064.1"/>
    <property type="match status" value="1"/>
</dbReference>
<dbReference type="SUPFAM" id="SSF48179">
    <property type="entry name" value="6-phosphogluconate dehydrogenase C-terminal domain-like"/>
    <property type="match status" value="1"/>
</dbReference>
<dbReference type="InterPro" id="IPR014027">
    <property type="entry name" value="UDP-Glc/GDP-Man_DH_C"/>
</dbReference>
<dbReference type="InterPro" id="IPR036291">
    <property type="entry name" value="NAD(P)-bd_dom_sf"/>
</dbReference>
<proteinExistence type="inferred from homology"/>
<dbReference type="FunFam" id="3.40.50.720:FF:000139">
    <property type="entry name" value="UDP-N-acetyl-D-mannosamine dehydrogenase"/>
    <property type="match status" value="1"/>
</dbReference>
<keyword evidence="2" id="KW-0520">NAD</keyword>
<dbReference type="PANTHER" id="PTHR43491:SF1">
    <property type="entry name" value="UDP-N-ACETYL-D-MANNOSAMINE DEHYDROGENASE"/>
    <property type="match status" value="1"/>
</dbReference>
<reference evidence="6 7" key="1">
    <citation type="journal article" date="2015" name="Genome Announc.">
        <title>Genome Assemblies of Three Soil-Associated Devosia species: D. insulae, D. limi, and D. soli.</title>
        <authorList>
            <person name="Hassan Y.I."/>
            <person name="Lepp D."/>
            <person name="Zhou T."/>
        </authorList>
    </citation>
    <scope>NUCLEOTIDE SEQUENCE [LARGE SCALE GENOMIC DNA]</scope>
    <source>
        <strain evidence="6 7">DS-56</strain>
    </source>
</reference>
<feature type="domain" description="UDP-glucose/GDP-mannose dehydrogenase C-terminal" evidence="5">
    <location>
        <begin position="322"/>
        <end position="420"/>
    </location>
</feature>
<dbReference type="Gene3D" id="3.40.50.720">
    <property type="entry name" value="NAD(P)-binding Rossmann-like Domain"/>
    <property type="match status" value="2"/>
</dbReference>
<comment type="caution">
    <text evidence="6">The sequence shown here is derived from an EMBL/GenBank/DDBJ whole genome shotgun (WGS) entry which is preliminary data.</text>
</comment>
<keyword evidence="1" id="KW-0560">Oxidoreductase</keyword>
<organism evidence="6 7">
    <name type="scientific">Devosia insulae DS-56</name>
    <dbReference type="NCBI Taxonomy" id="1116389"/>
    <lineage>
        <taxon>Bacteria</taxon>
        <taxon>Pseudomonadati</taxon>
        <taxon>Pseudomonadota</taxon>
        <taxon>Alphaproteobacteria</taxon>
        <taxon>Hyphomicrobiales</taxon>
        <taxon>Devosiaceae</taxon>
        <taxon>Devosia</taxon>
    </lineage>
</organism>
<dbReference type="InterPro" id="IPR017476">
    <property type="entry name" value="UDP-Glc/GDP-Man"/>
</dbReference>
<dbReference type="Pfam" id="PF03721">
    <property type="entry name" value="UDPG_MGDP_dh_N"/>
    <property type="match status" value="1"/>
</dbReference>
<evidence type="ECO:0000256" key="2">
    <source>
        <dbReference type="ARBA" id="ARBA00023027"/>
    </source>
</evidence>
<dbReference type="InterPro" id="IPR014026">
    <property type="entry name" value="UDP-Glc/GDP-Man_DH_dimer"/>
</dbReference>
<dbReference type="GO" id="GO:0016628">
    <property type="term" value="F:oxidoreductase activity, acting on the CH-CH group of donors, NAD or NADP as acceptor"/>
    <property type="evidence" value="ECO:0007669"/>
    <property type="project" value="InterPro"/>
</dbReference>
<evidence type="ECO:0000256" key="1">
    <source>
        <dbReference type="ARBA" id="ARBA00023002"/>
    </source>
</evidence>
<dbReference type="SMART" id="SM00984">
    <property type="entry name" value="UDPG_MGDP_dh_C"/>
    <property type="match status" value="1"/>
</dbReference>
<dbReference type="GO" id="GO:0016616">
    <property type="term" value="F:oxidoreductase activity, acting on the CH-OH group of donors, NAD or NADP as acceptor"/>
    <property type="evidence" value="ECO:0007669"/>
    <property type="project" value="InterPro"/>
</dbReference>
<sequence length="453" mass="48985">MSETTVTAIRTVSVIGMGYIGLPTCAVFASRGLEVIGIDVNPSVVEKVNRGEIHIVEPDLDGLIQKVVANGQLRAATTPQPADAFVIAVPTPITEEHKPDISYVLSAAQSIAPVLKAGDLVVLESTSPVGTTRKMTALLAELRPDLTFPPEHGEAADVLVAYSPERVLPGKVLTELINNDRSIGGLSKRSSARAVELYSSFVAGDLFITSAESAELVKLTENAFRDVNIAFANELAAVCQDLSLNVWEVIELANRHPRVSILQPGPGVGGHCIAVDPYFIIDAAPNSTRLMSSARRINSDRPFAVVRDIEAVLDPTRQQTVACLGLSFKPNIDDVRESPAVEVVKLLADVPNIKLIAAEPHIGALPRELEGKGIIFTDALSAIDRADIVVLLVDHRQFGLIDPEALKDKELIDTRGLWTWRKAKKPDARIEGKKARDERQRGFPLRRATDRAA</sequence>
<feature type="region of interest" description="Disordered" evidence="4">
    <location>
        <begin position="425"/>
        <end position="453"/>
    </location>
</feature>
<gene>
    <name evidence="6" type="ORF">VW23_014735</name>
</gene>
<name>A0A1E5XT68_9HYPH</name>
<dbReference type="EMBL" id="LAJE02000125">
    <property type="protein sequence ID" value="OEO31763.1"/>
    <property type="molecule type" value="Genomic_DNA"/>
</dbReference>
<dbReference type="Pfam" id="PF03720">
    <property type="entry name" value="UDPG_MGDP_dh_C"/>
    <property type="match status" value="1"/>
</dbReference>
<dbReference type="SUPFAM" id="SSF51735">
    <property type="entry name" value="NAD(P)-binding Rossmann-fold domains"/>
    <property type="match status" value="1"/>
</dbReference>
<dbReference type="SUPFAM" id="SSF52413">
    <property type="entry name" value="UDP-glucose/GDP-mannose dehydrogenase C-terminal domain"/>
    <property type="match status" value="1"/>
</dbReference>
<dbReference type="InterPro" id="IPR008927">
    <property type="entry name" value="6-PGluconate_DH-like_C_sf"/>
</dbReference>
<dbReference type="GO" id="GO:0051287">
    <property type="term" value="F:NAD binding"/>
    <property type="evidence" value="ECO:0007669"/>
    <property type="project" value="InterPro"/>
</dbReference>
<evidence type="ECO:0000259" key="5">
    <source>
        <dbReference type="SMART" id="SM00984"/>
    </source>
</evidence>
<dbReference type="OrthoDB" id="9803238at2"/>
<dbReference type="Proteomes" id="UP000095463">
    <property type="component" value="Unassembled WGS sequence"/>
</dbReference>
<accession>A0A1E5XT68</accession>
<dbReference type="AlphaFoldDB" id="A0A1E5XT68"/>
<dbReference type="GO" id="GO:0000271">
    <property type="term" value="P:polysaccharide biosynthetic process"/>
    <property type="evidence" value="ECO:0007669"/>
    <property type="project" value="InterPro"/>
</dbReference>
<evidence type="ECO:0000313" key="7">
    <source>
        <dbReference type="Proteomes" id="UP000095463"/>
    </source>
</evidence>
<dbReference type="RefSeq" id="WP_069909067.1">
    <property type="nucleotide sequence ID" value="NZ_LAJE02000125.1"/>
</dbReference>
<protein>
    <submittedName>
        <fullName evidence="6">UDP-N-acetyl-D-mannosamine dehydrogenase</fullName>
    </submittedName>
</protein>
<comment type="similarity">
    <text evidence="3">Belongs to the UDP-glucose/GDP-mannose dehydrogenase family.</text>
</comment>
<dbReference type="InterPro" id="IPR001732">
    <property type="entry name" value="UDP-Glc/GDP-Man_DH_N"/>
</dbReference>
<evidence type="ECO:0000256" key="4">
    <source>
        <dbReference type="SAM" id="MobiDB-lite"/>
    </source>
</evidence>
<dbReference type="Gene3D" id="1.20.5.100">
    <property type="entry name" value="Cytochrome c1, transmembrane anchor, C-terminal"/>
    <property type="match status" value="1"/>
</dbReference>
<dbReference type="PIRSF" id="PIRSF000124">
    <property type="entry name" value="UDPglc_GDPman_dh"/>
    <property type="match status" value="1"/>
</dbReference>
<dbReference type="PANTHER" id="PTHR43491">
    <property type="entry name" value="UDP-N-ACETYL-D-MANNOSAMINE DEHYDROGENASE"/>
    <property type="match status" value="1"/>
</dbReference>
<dbReference type="PIRSF" id="PIRSF500136">
    <property type="entry name" value="UDP_ManNAc_DH"/>
    <property type="match status" value="1"/>
</dbReference>
<dbReference type="InterPro" id="IPR036220">
    <property type="entry name" value="UDP-Glc/GDP-Man_DH_C_sf"/>
</dbReference>
<keyword evidence="7" id="KW-1185">Reference proteome</keyword>
<dbReference type="Pfam" id="PF00984">
    <property type="entry name" value="UDPG_MGDP_dh"/>
    <property type="match status" value="1"/>
</dbReference>